<gene>
    <name evidence="1" type="ORF">C0Q70_03643</name>
</gene>
<reference evidence="1 2" key="1">
    <citation type="submission" date="2018-04" db="EMBL/GenBank/DDBJ databases">
        <title>The genome of golden apple snail Pomacea canaliculata provides insight into stress tolerance and invasive adaptation.</title>
        <authorList>
            <person name="Liu C."/>
            <person name="Liu B."/>
            <person name="Ren Y."/>
            <person name="Zhang Y."/>
            <person name="Wang H."/>
            <person name="Li S."/>
            <person name="Jiang F."/>
            <person name="Yin L."/>
            <person name="Zhang G."/>
            <person name="Qian W."/>
            <person name="Fan W."/>
        </authorList>
    </citation>
    <scope>NUCLEOTIDE SEQUENCE [LARGE SCALE GENOMIC DNA]</scope>
    <source>
        <strain evidence="1">SZHN2017</strain>
        <tissue evidence="1">Muscle</tissue>
    </source>
</reference>
<dbReference type="EMBL" id="PZQS01000002">
    <property type="protein sequence ID" value="PVD36657.1"/>
    <property type="molecule type" value="Genomic_DNA"/>
</dbReference>
<keyword evidence="2" id="KW-1185">Reference proteome</keyword>
<organism evidence="1 2">
    <name type="scientific">Pomacea canaliculata</name>
    <name type="common">Golden apple snail</name>
    <dbReference type="NCBI Taxonomy" id="400727"/>
    <lineage>
        <taxon>Eukaryota</taxon>
        <taxon>Metazoa</taxon>
        <taxon>Spiralia</taxon>
        <taxon>Lophotrochozoa</taxon>
        <taxon>Mollusca</taxon>
        <taxon>Gastropoda</taxon>
        <taxon>Caenogastropoda</taxon>
        <taxon>Architaenioglossa</taxon>
        <taxon>Ampullarioidea</taxon>
        <taxon>Ampullariidae</taxon>
        <taxon>Pomacea</taxon>
    </lineage>
</organism>
<dbReference type="AlphaFoldDB" id="A0A2T7PTE4"/>
<proteinExistence type="predicted"/>
<name>A0A2T7PTE4_POMCA</name>
<comment type="caution">
    <text evidence="1">The sequence shown here is derived from an EMBL/GenBank/DDBJ whole genome shotgun (WGS) entry which is preliminary data.</text>
</comment>
<protein>
    <submittedName>
        <fullName evidence="1">Uncharacterized protein</fullName>
    </submittedName>
</protein>
<dbReference type="Proteomes" id="UP000245119">
    <property type="component" value="Linkage Group LG2"/>
</dbReference>
<sequence length="146" mass="16183">MQRYADVAVAALSSCSSSTGERENVTAVGSTVAPHTRNRIPACRLQHVATTRSKSQEHANLTQTCRLPAALYSRPCTPLPNFPPHRLPPSPLVSKNMRVDRTRLYRLIAEGSDRSPRLTSRYRRCSCVFSKLSVEAGYSHVFTVAQ</sequence>
<accession>A0A2T7PTE4</accession>
<evidence type="ECO:0000313" key="1">
    <source>
        <dbReference type="EMBL" id="PVD36657.1"/>
    </source>
</evidence>
<evidence type="ECO:0000313" key="2">
    <source>
        <dbReference type="Proteomes" id="UP000245119"/>
    </source>
</evidence>